<proteinExistence type="predicted"/>
<reference evidence="1 2" key="1">
    <citation type="journal article" date="2016" name="Nat. Commun.">
        <title>Thousands of microbial genomes shed light on interconnected biogeochemical processes in an aquifer system.</title>
        <authorList>
            <person name="Anantharaman K."/>
            <person name="Brown C.T."/>
            <person name="Hug L.A."/>
            <person name="Sharon I."/>
            <person name="Castelle C.J."/>
            <person name="Probst A.J."/>
            <person name="Thomas B.C."/>
            <person name="Singh A."/>
            <person name="Wilkins M.J."/>
            <person name="Karaoz U."/>
            <person name="Brodie E.L."/>
            <person name="Williams K.H."/>
            <person name="Hubbard S.S."/>
            <person name="Banfield J.F."/>
        </authorList>
    </citation>
    <scope>NUCLEOTIDE SEQUENCE [LARGE SCALE GENOMIC DNA]</scope>
</reference>
<dbReference type="STRING" id="1802401.A3B21_03225"/>
<dbReference type="EMBL" id="MGEJ01000012">
    <property type="protein sequence ID" value="OGL80952.1"/>
    <property type="molecule type" value="Genomic_DNA"/>
</dbReference>
<dbReference type="AlphaFoldDB" id="A0A1F7URN4"/>
<accession>A0A1F7URN4</accession>
<dbReference type="Proteomes" id="UP000176897">
    <property type="component" value="Unassembled WGS sequence"/>
</dbReference>
<sequence>MSEGESIIVRHGDKGKWKIDEQELRASLAPEEAELVLSVLKSEFEELTETPLKLEGIKRSLRLGDALFEKLPERSVLVSIDSGKDRAQLTRALATARIAQREAQYNKEHGKDAKRVDMLQVDEKELVKLMADSSDKTWTPFAEMMTRDGISEAEAVARWLNEMNRMVPRTDPAIHPEESAQRYRQAVRTLRERITSDKVPVVLFGAGHSGALGQIRYEKLGVRPATAEDAPKFCEMFMFDAEGNLVKTEGVEV</sequence>
<evidence type="ECO:0000313" key="2">
    <source>
        <dbReference type="Proteomes" id="UP000176897"/>
    </source>
</evidence>
<gene>
    <name evidence="1" type="ORF">A3B21_03225</name>
</gene>
<protein>
    <submittedName>
        <fullName evidence="1">Uncharacterized protein</fullName>
    </submittedName>
</protein>
<evidence type="ECO:0000313" key="1">
    <source>
        <dbReference type="EMBL" id="OGL80952.1"/>
    </source>
</evidence>
<organism evidence="1 2">
    <name type="scientific">Candidatus Uhrbacteria bacterium RIFCSPLOWO2_01_FULL_47_24</name>
    <dbReference type="NCBI Taxonomy" id="1802401"/>
    <lineage>
        <taxon>Bacteria</taxon>
        <taxon>Candidatus Uhriibacteriota</taxon>
    </lineage>
</organism>
<comment type="caution">
    <text evidence="1">The sequence shown here is derived from an EMBL/GenBank/DDBJ whole genome shotgun (WGS) entry which is preliminary data.</text>
</comment>
<name>A0A1F7URN4_9BACT</name>